<reference evidence="2 3" key="1">
    <citation type="submission" date="2020-04" db="EMBL/GenBank/DDBJ databases">
        <authorList>
            <person name="Liu S."/>
        </authorList>
    </citation>
    <scope>NUCLEOTIDE SEQUENCE [LARGE SCALE GENOMIC DNA]</scope>
    <source>
        <strain evidence="2 3">CGMCC 1.15091</strain>
    </source>
</reference>
<accession>A0ABX1JP20</accession>
<dbReference type="Proteomes" id="UP000523795">
    <property type="component" value="Unassembled WGS sequence"/>
</dbReference>
<evidence type="ECO:0000256" key="1">
    <source>
        <dbReference type="SAM" id="Phobius"/>
    </source>
</evidence>
<feature type="transmembrane region" description="Helical" evidence="1">
    <location>
        <begin position="42"/>
        <end position="65"/>
    </location>
</feature>
<sequence length="136" mass="14665">RLSSLGWKRWAPVQTAVFAAHIMAGIPMMWENKGRMVNQEGVTRLSVIKTAVTLTGALVTLYAGILGQKADRLAEEGAVGATEPAPGASDELKAAQRQLRTLQWIIPFFAGTVIVLGAKHGEMQRPRNALAGLFRS</sequence>
<feature type="non-terminal residue" evidence="2">
    <location>
        <position position="1"/>
    </location>
</feature>
<protein>
    <submittedName>
        <fullName evidence="2">Uncharacterized protein</fullName>
    </submittedName>
</protein>
<keyword evidence="1" id="KW-1133">Transmembrane helix</keyword>
<feature type="transmembrane region" description="Helical" evidence="1">
    <location>
        <begin position="12"/>
        <end position="30"/>
    </location>
</feature>
<keyword evidence="3" id="KW-1185">Reference proteome</keyword>
<keyword evidence="1" id="KW-0472">Membrane</keyword>
<comment type="caution">
    <text evidence="2">The sequence shown here is derived from an EMBL/GenBank/DDBJ whole genome shotgun (WGS) entry which is preliminary data.</text>
</comment>
<feature type="transmembrane region" description="Helical" evidence="1">
    <location>
        <begin position="101"/>
        <end position="118"/>
    </location>
</feature>
<name>A0ABX1JP20_9MICC</name>
<gene>
    <name evidence="2" type="ORF">HER39_09415</name>
</gene>
<proteinExistence type="predicted"/>
<keyword evidence="1" id="KW-0812">Transmembrane</keyword>
<organism evidence="2 3">
    <name type="scientific">Arthrobacter deserti</name>
    <dbReference type="NCBI Taxonomy" id="1742687"/>
    <lineage>
        <taxon>Bacteria</taxon>
        <taxon>Bacillati</taxon>
        <taxon>Actinomycetota</taxon>
        <taxon>Actinomycetes</taxon>
        <taxon>Micrococcales</taxon>
        <taxon>Micrococcaceae</taxon>
        <taxon>Arthrobacter</taxon>
    </lineage>
</organism>
<evidence type="ECO:0000313" key="2">
    <source>
        <dbReference type="EMBL" id="NKX50778.1"/>
    </source>
</evidence>
<evidence type="ECO:0000313" key="3">
    <source>
        <dbReference type="Proteomes" id="UP000523795"/>
    </source>
</evidence>
<dbReference type="EMBL" id="JAAZSR010000126">
    <property type="protein sequence ID" value="NKX50778.1"/>
    <property type="molecule type" value="Genomic_DNA"/>
</dbReference>